<organism evidence="2 3">
    <name type="scientific">Natronoflexus pectinivorans</name>
    <dbReference type="NCBI Taxonomy" id="682526"/>
    <lineage>
        <taxon>Bacteria</taxon>
        <taxon>Pseudomonadati</taxon>
        <taxon>Bacteroidota</taxon>
        <taxon>Bacteroidia</taxon>
        <taxon>Marinilabiliales</taxon>
        <taxon>Marinilabiliaceae</taxon>
        <taxon>Natronoflexus</taxon>
    </lineage>
</organism>
<keyword evidence="1" id="KW-0812">Transmembrane</keyword>
<evidence type="ECO:0000313" key="3">
    <source>
        <dbReference type="Proteomes" id="UP000295221"/>
    </source>
</evidence>
<accession>A0A4R2GID9</accession>
<dbReference type="AlphaFoldDB" id="A0A4R2GID9"/>
<reference evidence="2 3" key="1">
    <citation type="submission" date="2019-03" db="EMBL/GenBank/DDBJ databases">
        <title>Genomic Encyclopedia of Type Strains, Phase IV (KMG-IV): sequencing the most valuable type-strain genomes for metagenomic binning, comparative biology and taxonomic classification.</title>
        <authorList>
            <person name="Goeker M."/>
        </authorList>
    </citation>
    <scope>NUCLEOTIDE SEQUENCE [LARGE SCALE GENOMIC DNA]</scope>
    <source>
        <strain evidence="2 3">DSM 24179</strain>
    </source>
</reference>
<name>A0A4R2GID9_9BACT</name>
<sequence>MNNLELKELSVQEMKEANGGFALSLLLWVVSTMAVSSIDNPDDFWEGYHSVRK</sequence>
<dbReference type="EMBL" id="SLWK01000005">
    <property type="protein sequence ID" value="TCO08327.1"/>
    <property type="molecule type" value="Genomic_DNA"/>
</dbReference>
<keyword evidence="1" id="KW-1133">Transmembrane helix</keyword>
<dbReference type="Proteomes" id="UP000295221">
    <property type="component" value="Unassembled WGS sequence"/>
</dbReference>
<gene>
    <name evidence="2" type="ORF">EV194_105131</name>
</gene>
<protein>
    <recommendedName>
        <fullName evidence="4">Lactobin A/cerein 7B family class IIb bacteriocin</fullName>
    </recommendedName>
</protein>
<feature type="transmembrane region" description="Helical" evidence="1">
    <location>
        <begin position="21"/>
        <end position="38"/>
    </location>
</feature>
<evidence type="ECO:0008006" key="4">
    <source>
        <dbReference type="Google" id="ProtNLM"/>
    </source>
</evidence>
<comment type="caution">
    <text evidence="2">The sequence shown here is derived from an EMBL/GenBank/DDBJ whole genome shotgun (WGS) entry which is preliminary data.</text>
</comment>
<evidence type="ECO:0000256" key="1">
    <source>
        <dbReference type="SAM" id="Phobius"/>
    </source>
</evidence>
<evidence type="ECO:0000313" key="2">
    <source>
        <dbReference type="EMBL" id="TCO08327.1"/>
    </source>
</evidence>
<keyword evidence="3" id="KW-1185">Reference proteome</keyword>
<dbReference type="RefSeq" id="WP_165921835.1">
    <property type="nucleotide sequence ID" value="NZ_SLWK01000005.1"/>
</dbReference>
<proteinExistence type="predicted"/>
<keyword evidence="1" id="KW-0472">Membrane</keyword>